<feature type="domain" description="HTH cro/C1-type" evidence="1">
    <location>
        <begin position="29"/>
        <end position="83"/>
    </location>
</feature>
<dbReference type="InterPro" id="IPR001387">
    <property type="entry name" value="Cro/C1-type_HTH"/>
</dbReference>
<dbReference type="CDD" id="cd00093">
    <property type="entry name" value="HTH_XRE"/>
    <property type="match status" value="1"/>
</dbReference>
<dbReference type="Gene3D" id="1.10.260.40">
    <property type="entry name" value="lambda repressor-like DNA-binding domains"/>
    <property type="match status" value="1"/>
</dbReference>
<evidence type="ECO:0000313" key="3">
    <source>
        <dbReference type="Proteomes" id="UP001230289"/>
    </source>
</evidence>
<dbReference type="RefSeq" id="WP_308487393.1">
    <property type="nucleotide sequence ID" value="NZ_JAVFCB010000001.1"/>
</dbReference>
<dbReference type="PROSITE" id="PS50943">
    <property type="entry name" value="HTH_CROC1"/>
    <property type="match status" value="1"/>
</dbReference>
<sequence>MTQPQEDPRPDRTPTGPERLWRSVVGELLRDARADRGETLVETARRAGVSPQYLSEMERGRKEASSEMLAAVSGALDLTLRDLTLGVAERIAVGSAAPAGTVAQPAVVRAAYALAA</sequence>
<comment type="caution">
    <text evidence="2">The sequence shown here is derived from an EMBL/GenBank/DDBJ whole genome shotgun (WGS) entry which is preliminary data.</text>
</comment>
<organism evidence="2 3">
    <name type="scientific">Microbacterium capsulatum</name>
    <dbReference type="NCBI Taxonomy" id="3041921"/>
    <lineage>
        <taxon>Bacteria</taxon>
        <taxon>Bacillati</taxon>
        <taxon>Actinomycetota</taxon>
        <taxon>Actinomycetes</taxon>
        <taxon>Micrococcales</taxon>
        <taxon>Microbacteriaceae</taxon>
        <taxon>Microbacterium</taxon>
    </lineage>
</organism>
<proteinExistence type="predicted"/>
<accession>A0ABU0XBH1</accession>
<evidence type="ECO:0000259" key="1">
    <source>
        <dbReference type="PROSITE" id="PS50943"/>
    </source>
</evidence>
<keyword evidence="3" id="KW-1185">Reference proteome</keyword>
<dbReference type="SUPFAM" id="SSF47413">
    <property type="entry name" value="lambda repressor-like DNA-binding domains"/>
    <property type="match status" value="1"/>
</dbReference>
<dbReference type="Proteomes" id="UP001230289">
    <property type="component" value="Unassembled WGS sequence"/>
</dbReference>
<dbReference type="Pfam" id="PF01381">
    <property type="entry name" value="HTH_3"/>
    <property type="match status" value="1"/>
</dbReference>
<evidence type="ECO:0000313" key="2">
    <source>
        <dbReference type="EMBL" id="MDQ4212456.1"/>
    </source>
</evidence>
<protein>
    <submittedName>
        <fullName evidence="2">Helix-turn-helix transcriptional regulator</fullName>
    </submittedName>
</protein>
<dbReference type="SMART" id="SM00530">
    <property type="entry name" value="HTH_XRE"/>
    <property type="match status" value="1"/>
</dbReference>
<name>A0ABU0XBH1_9MICO</name>
<gene>
    <name evidence="2" type="ORF">RBR11_00820</name>
</gene>
<dbReference type="InterPro" id="IPR010982">
    <property type="entry name" value="Lambda_DNA-bd_dom_sf"/>
</dbReference>
<reference evidence="2 3" key="1">
    <citation type="submission" date="2023-08" db="EMBL/GenBank/DDBJ databases">
        <title>Microbacterium sp. nov., isolated from a waste landfill.</title>
        <authorList>
            <person name="Wen W."/>
        </authorList>
    </citation>
    <scope>NUCLEOTIDE SEQUENCE [LARGE SCALE GENOMIC DNA]</scope>
    <source>
        <strain evidence="2 3">ASV81</strain>
    </source>
</reference>
<dbReference type="EMBL" id="JAVFCB010000001">
    <property type="protein sequence ID" value="MDQ4212456.1"/>
    <property type="molecule type" value="Genomic_DNA"/>
</dbReference>